<comment type="subunit">
    <text evidence="7">Monomer.</text>
</comment>
<dbReference type="PANTHER" id="PTHR17224">
    <property type="entry name" value="PEPTIDYL-TRNA HYDROLASE"/>
    <property type="match status" value="1"/>
</dbReference>
<organism evidence="10 11">
    <name type="scientific">Cardiobacterium valvarum F0432</name>
    <dbReference type="NCBI Taxonomy" id="797473"/>
    <lineage>
        <taxon>Bacteria</taxon>
        <taxon>Pseudomonadati</taxon>
        <taxon>Pseudomonadota</taxon>
        <taxon>Gammaproteobacteria</taxon>
        <taxon>Cardiobacteriales</taxon>
        <taxon>Cardiobacteriaceae</taxon>
        <taxon>Cardiobacterium</taxon>
    </lineage>
</organism>
<comment type="catalytic activity">
    <reaction evidence="7 8">
        <text>an N-acyl-L-alpha-aminoacyl-tRNA + H2O = an N-acyl-L-amino acid + a tRNA + H(+)</text>
        <dbReference type="Rhea" id="RHEA:54448"/>
        <dbReference type="Rhea" id="RHEA-COMP:10123"/>
        <dbReference type="Rhea" id="RHEA-COMP:13883"/>
        <dbReference type="ChEBI" id="CHEBI:15377"/>
        <dbReference type="ChEBI" id="CHEBI:15378"/>
        <dbReference type="ChEBI" id="CHEBI:59874"/>
        <dbReference type="ChEBI" id="CHEBI:78442"/>
        <dbReference type="ChEBI" id="CHEBI:138191"/>
        <dbReference type="EC" id="3.1.1.29"/>
    </reaction>
</comment>
<keyword evidence="2 7" id="KW-0820">tRNA-binding</keyword>
<proteinExistence type="inferred from homology"/>
<dbReference type="GO" id="GO:0006515">
    <property type="term" value="P:protein quality control for misfolded or incompletely synthesized proteins"/>
    <property type="evidence" value="ECO:0007669"/>
    <property type="project" value="UniProtKB-UniRule"/>
</dbReference>
<evidence type="ECO:0000256" key="9">
    <source>
        <dbReference type="RuleBase" id="RU004320"/>
    </source>
</evidence>
<dbReference type="PANTHER" id="PTHR17224:SF1">
    <property type="entry name" value="PEPTIDYL-TRNA HYDROLASE"/>
    <property type="match status" value="1"/>
</dbReference>
<dbReference type="FunFam" id="3.40.50.1470:FF:000001">
    <property type="entry name" value="Peptidyl-tRNA hydrolase"/>
    <property type="match status" value="1"/>
</dbReference>
<gene>
    <name evidence="7" type="primary">pth</name>
    <name evidence="10" type="ORF">HMPREF9080_00513</name>
</gene>
<dbReference type="Pfam" id="PF01195">
    <property type="entry name" value="Pept_tRNA_hydro"/>
    <property type="match status" value="1"/>
</dbReference>
<dbReference type="NCBIfam" id="TIGR00447">
    <property type="entry name" value="pth"/>
    <property type="match status" value="1"/>
</dbReference>
<feature type="active site" description="Proton acceptor" evidence="7">
    <location>
        <position position="20"/>
    </location>
</feature>
<name>G9ZCN5_9GAMM</name>
<feature type="binding site" evidence="7">
    <location>
        <position position="66"/>
    </location>
    <ligand>
        <name>tRNA</name>
        <dbReference type="ChEBI" id="CHEBI:17843"/>
    </ligand>
</feature>
<evidence type="ECO:0000256" key="3">
    <source>
        <dbReference type="ARBA" id="ARBA00022801"/>
    </source>
</evidence>
<comment type="subcellular location">
    <subcellularLocation>
        <location evidence="7">Cytoplasm</location>
    </subcellularLocation>
</comment>
<evidence type="ECO:0000256" key="5">
    <source>
        <dbReference type="ARBA" id="ARBA00038063"/>
    </source>
</evidence>
<comment type="similarity">
    <text evidence="5 7 9">Belongs to the PTH family.</text>
</comment>
<dbReference type="AlphaFoldDB" id="G9ZCN5"/>
<dbReference type="RefSeq" id="WP_006984538.1">
    <property type="nucleotide sequence ID" value="NZ_JH417894.1"/>
</dbReference>
<keyword evidence="3 7" id="KW-0378">Hydrolase</keyword>
<reference evidence="10 11" key="1">
    <citation type="submission" date="2011-08" db="EMBL/GenBank/DDBJ databases">
        <authorList>
            <person name="Weinstock G."/>
            <person name="Sodergren E."/>
            <person name="Clifton S."/>
            <person name="Fulton L."/>
            <person name="Fulton B."/>
            <person name="Courtney L."/>
            <person name="Fronick C."/>
            <person name="Harrison M."/>
            <person name="Strong C."/>
            <person name="Farmer C."/>
            <person name="Delahaunty K."/>
            <person name="Markovic C."/>
            <person name="Hall O."/>
            <person name="Minx P."/>
            <person name="Tomlinson C."/>
            <person name="Mitreva M."/>
            <person name="Hou S."/>
            <person name="Chen J."/>
            <person name="Wollam A."/>
            <person name="Pepin K.H."/>
            <person name="Johnson M."/>
            <person name="Bhonagiri V."/>
            <person name="Zhang X."/>
            <person name="Suruliraj S."/>
            <person name="Warren W."/>
            <person name="Chinwalla A."/>
            <person name="Mardis E.R."/>
            <person name="Wilson R.K."/>
        </authorList>
    </citation>
    <scope>NUCLEOTIDE SEQUENCE [LARGE SCALE GENOMIC DNA]</scope>
    <source>
        <strain evidence="10 11">F0432</strain>
    </source>
</reference>
<dbReference type="PATRIC" id="fig|797473.3.peg.427"/>
<evidence type="ECO:0000256" key="4">
    <source>
        <dbReference type="ARBA" id="ARBA00022884"/>
    </source>
</evidence>
<dbReference type="Gene3D" id="3.40.50.1470">
    <property type="entry name" value="Peptidyl-tRNA hydrolase"/>
    <property type="match status" value="1"/>
</dbReference>
<keyword evidence="7" id="KW-0963">Cytoplasm</keyword>
<feature type="site" description="Stabilizes the basic form of H active site to accept a proton" evidence="7">
    <location>
        <position position="93"/>
    </location>
</feature>
<dbReference type="PROSITE" id="PS01195">
    <property type="entry name" value="PEPT_TRNA_HYDROL_1"/>
    <property type="match status" value="1"/>
</dbReference>
<dbReference type="STRING" id="797473.HMPREF9080_00513"/>
<evidence type="ECO:0000256" key="1">
    <source>
        <dbReference type="ARBA" id="ARBA00013260"/>
    </source>
</evidence>
<dbReference type="Proteomes" id="UP000004750">
    <property type="component" value="Unassembled WGS sequence"/>
</dbReference>
<dbReference type="InterPro" id="IPR001328">
    <property type="entry name" value="Pept_tRNA_hydro"/>
</dbReference>
<dbReference type="GO" id="GO:0004045">
    <property type="term" value="F:peptidyl-tRNA hydrolase activity"/>
    <property type="evidence" value="ECO:0007669"/>
    <property type="project" value="UniProtKB-UniRule"/>
</dbReference>
<feature type="binding site" evidence="7">
    <location>
        <position position="114"/>
    </location>
    <ligand>
        <name>tRNA</name>
        <dbReference type="ChEBI" id="CHEBI:17843"/>
    </ligand>
</feature>
<keyword evidence="4 7" id="KW-0694">RNA-binding</keyword>
<protein>
    <recommendedName>
        <fullName evidence="6 7">Peptidyl-tRNA hydrolase</fullName>
        <shortName evidence="7">Pth</shortName>
        <ecNumber evidence="1 7">3.1.1.29</ecNumber>
    </recommendedName>
</protein>
<evidence type="ECO:0000256" key="8">
    <source>
        <dbReference type="RuleBase" id="RU000673"/>
    </source>
</evidence>
<dbReference type="GO" id="GO:0000049">
    <property type="term" value="F:tRNA binding"/>
    <property type="evidence" value="ECO:0007669"/>
    <property type="project" value="UniProtKB-UniRule"/>
</dbReference>
<sequence>MIKLIVGLGNPGDRYQKTRHNAGFWLLDQLVANEHSRLAEDKKFQSEYGKIFLANHPLHLLKPLTFMNASGRAVSAAAKFYDIAPEEILVVHDELDLPEGAVKLKYGGGHGGHNGLRDIIAALGSKDFYRLRIGINHPGDRNQVVDYVLHPPGKAEQAQIDTAIIRGLNVLPILLQDGAEKAMHRLHSTE</sequence>
<feature type="binding site" evidence="7">
    <location>
        <position position="15"/>
    </location>
    <ligand>
        <name>tRNA</name>
        <dbReference type="ChEBI" id="CHEBI:17843"/>
    </ligand>
</feature>
<dbReference type="CDD" id="cd00462">
    <property type="entry name" value="PTH"/>
    <property type="match status" value="1"/>
</dbReference>
<feature type="site" description="Discriminates between blocked and unblocked aminoacyl-tRNA" evidence="7">
    <location>
        <position position="10"/>
    </location>
</feature>
<dbReference type="InterPro" id="IPR018171">
    <property type="entry name" value="Pept_tRNA_hydro_CS"/>
</dbReference>
<dbReference type="GO" id="GO:0005737">
    <property type="term" value="C:cytoplasm"/>
    <property type="evidence" value="ECO:0007669"/>
    <property type="project" value="UniProtKB-SubCell"/>
</dbReference>
<evidence type="ECO:0000313" key="11">
    <source>
        <dbReference type="Proteomes" id="UP000004750"/>
    </source>
</evidence>
<dbReference type="InterPro" id="IPR036416">
    <property type="entry name" value="Pept_tRNA_hydro_sf"/>
</dbReference>
<evidence type="ECO:0000256" key="7">
    <source>
        <dbReference type="HAMAP-Rule" id="MF_00083"/>
    </source>
</evidence>
<dbReference type="PROSITE" id="PS01196">
    <property type="entry name" value="PEPT_TRNA_HYDROL_2"/>
    <property type="match status" value="1"/>
</dbReference>
<evidence type="ECO:0000256" key="2">
    <source>
        <dbReference type="ARBA" id="ARBA00022555"/>
    </source>
</evidence>
<accession>G9ZCN5</accession>
<dbReference type="HOGENOM" id="CLU_062456_3_1_6"/>
<comment type="function">
    <text evidence="7">Catalyzes the release of premature peptidyl moieties from peptidyl-tRNA molecules trapped in stalled 50S ribosomal subunits, and thus maintains levels of free tRNAs and 50S ribosomes.</text>
</comment>
<feature type="binding site" evidence="7">
    <location>
        <position position="68"/>
    </location>
    <ligand>
        <name>tRNA</name>
        <dbReference type="ChEBI" id="CHEBI:17843"/>
    </ligand>
</feature>
<evidence type="ECO:0000256" key="6">
    <source>
        <dbReference type="ARBA" id="ARBA00050038"/>
    </source>
</evidence>
<dbReference type="HAMAP" id="MF_00083">
    <property type="entry name" value="Pept_tRNA_hydro_bact"/>
    <property type="match status" value="1"/>
</dbReference>
<dbReference type="EC" id="3.1.1.29" evidence="1 7"/>
<evidence type="ECO:0000313" key="10">
    <source>
        <dbReference type="EMBL" id="EHM55701.1"/>
    </source>
</evidence>
<comment type="function">
    <text evidence="7">Hydrolyzes ribosome-free peptidyl-tRNAs (with 1 or more amino acids incorporated), which drop off the ribosome during protein synthesis, or as a result of ribosome stalling.</text>
</comment>
<dbReference type="GO" id="GO:0072344">
    <property type="term" value="P:rescue of stalled ribosome"/>
    <property type="evidence" value="ECO:0007669"/>
    <property type="project" value="UniProtKB-UniRule"/>
</dbReference>
<dbReference type="SUPFAM" id="SSF53178">
    <property type="entry name" value="Peptidyl-tRNA hydrolase-like"/>
    <property type="match status" value="1"/>
</dbReference>
<comment type="caution">
    <text evidence="10">The sequence shown here is derived from an EMBL/GenBank/DDBJ whole genome shotgun (WGS) entry which is preliminary data.</text>
</comment>
<dbReference type="EMBL" id="AGCM01000024">
    <property type="protein sequence ID" value="EHM55701.1"/>
    <property type="molecule type" value="Genomic_DNA"/>
</dbReference>